<name>A0A7W7H143_9ACTN</name>
<gene>
    <name evidence="6" type="ORF">BJY16_005442</name>
</gene>
<dbReference type="PANTHER" id="PTHR46082:SF6">
    <property type="entry name" value="AAA+ ATPASE DOMAIN-CONTAINING PROTEIN-RELATED"/>
    <property type="match status" value="1"/>
</dbReference>
<evidence type="ECO:0000259" key="5">
    <source>
        <dbReference type="Pfam" id="PF25000"/>
    </source>
</evidence>
<feature type="domain" description="vWA-MoxR associated protein middle region 0" evidence="3">
    <location>
        <begin position="113"/>
        <end position="205"/>
    </location>
</feature>
<evidence type="ECO:0000313" key="6">
    <source>
        <dbReference type="EMBL" id="MBB4741983.1"/>
    </source>
</evidence>
<dbReference type="AlphaFoldDB" id="A0A7W7H143"/>
<reference evidence="6 7" key="1">
    <citation type="submission" date="2020-08" db="EMBL/GenBank/DDBJ databases">
        <title>Sequencing the genomes of 1000 actinobacteria strains.</title>
        <authorList>
            <person name="Klenk H.-P."/>
        </authorList>
    </citation>
    <scope>NUCLEOTIDE SEQUENCE [LARGE SCALE GENOMIC DNA]</scope>
    <source>
        <strain evidence="6 7">DSM 45809</strain>
    </source>
</reference>
<dbReference type="SUPFAM" id="SSF52540">
    <property type="entry name" value="P-loop containing nucleoside triphosphate hydrolases"/>
    <property type="match status" value="1"/>
</dbReference>
<dbReference type="InterPro" id="IPR002182">
    <property type="entry name" value="NB-ARC"/>
</dbReference>
<feature type="domain" description="DUF7779" evidence="5">
    <location>
        <begin position="513"/>
        <end position="603"/>
    </location>
</feature>
<comment type="caution">
    <text evidence="6">The sequence shown here is derived from an EMBL/GenBank/DDBJ whole genome shotgun (WGS) entry which is preliminary data.</text>
</comment>
<evidence type="ECO:0000259" key="4">
    <source>
        <dbReference type="Pfam" id="PF19956"/>
    </source>
</evidence>
<dbReference type="InterPro" id="IPR011990">
    <property type="entry name" value="TPR-like_helical_dom_sf"/>
</dbReference>
<feature type="region of interest" description="Disordered" evidence="1">
    <location>
        <begin position="199"/>
        <end position="251"/>
    </location>
</feature>
<dbReference type="RefSeq" id="WP_185042406.1">
    <property type="nucleotide sequence ID" value="NZ_BAABFG010000005.1"/>
</dbReference>
<accession>A0A7W7H143</accession>
<evidence type="ECO:0000259" key="3">
    <source>
        <dbReference type="Pfam" id="PF19916"/>
    </source>
</evidence>
<dbReference type="Pfam" id="PF13374">
    <property type="entry name" value="TPR_10"/>
    <property type="match status" value="2"/>
</dbReference>
<dbReference type="GO" id="GO:0043531">
    <property type="term" value="F:ADP binding"/>
    <property type="evidence" value="ECO:0007669"/>
    <property type="project" value="InterPro"/>
</dbReference>
<sequence>MVRNTGPLDPFAEFRASLIAALVEIPFMGSLADRRLLLQLVRRGTRDLPDIAENQDPRLHVVTILLTCMERPERLWALRAALLTMAPEAPGTKRVNRLIESASLAQLLPTSRLARARDALASATLEIDADSWRPGFIQSHPAIDLPDLGLVAAFDHLTLLTGKEDARPPALLLIDHVTALVQGVRAEELRVWSDETSDLLGLPAGQRPTDERTREDDEVAETVNPDLREAPDPISASSPDSSADGDIADVMPPVGLSEPLRRLPQVWGDVPPRNPNFTGREDLLDLLHRQLMSVREAAVLPQAVHGMGGVGKTQVAIEYVHRHSSEYDLIWWIPAEQHSQLLSSLTGLAQRLRLDVSPEASSAVPAVREALSTGQTGHAAWLLVFDNAESLQNVRQFFPTGGAGKILVTSRNPEWAWHARALEVDVFTRQESIQFLVNRVPGLTEQDADRLAYALGDLPLAVEQAAAWQAATGMPVEEYLRLLDDKRIELLEDAASPDYPVSVAAAWNVSLDALERVNPAAFQLLQVCSFLSAEPIPREFFAGPPASPIADPLDDTLRDSFKLSRALRDIQRYALAKLNHRNNTLQIHRLVQAVLISRMDEKQRALMRAGAQTLLAGANPHTPARRSRWDRYQALVPHVTTAGAVESQDPNVQLLVHETTEFLYHWGDHRGCHEFAEQAYLIWRDSLGESDPQTLRMMKFLGLVCFALGRYEQAGTLVEGALRLCSAAWGDEDEGTLDAMLLMAVSHRTRGEFASAKGVNERVLEICRRTLGEQDPVTLRAAAHLGSSLRLTGEFAAAADLDRATYQQQSEVLGGDDPDTLLTLSHYATDIREAGDFLQARAQQEEVLERTLAAYGPRHPPAMRASRNLAVARRKAGDHDGALRLATETAERFRTQYGESHPDTMAATLTLAVDLRHAGRLDESFKLGQATLDRYRAILGPDHPHTLAAEVNLAVVKRLRGDVEAANRADSQVIELLRDKLGPDHPTTLCCATNLASDRFSLGLGQEAFELDTDTLARSERVLGVEHPATLAVGVNLALDLRLLDRIQEGDRILADTLQRLRTVLGDRHPATLNALQSLRADCDLDPMPL</sequence>
<organism evidence="6 7">
    <name type="scientific">Actinoplanes octamycinicus</name>
    <dbReference type="NCBI Taxonomy" id="135948"/>
    <lineage>
        <taxon>Bacteria</taxon>
        <taxon>Bacillati</taxon>
        <taxon>Actinomycetota</taxon>
        <taxon>Actinomycetes</taxon>
        <taxon>Micromonosporales</taxon>
        <taxon>Micromonosporaceae</taxon>
        <taxon>Actinoplanes</taxon>
    </lineage>
</organism>
<dbReference type="InterPro" id="IPR027417">
    <property type="entry name" value="P-loop_NTPase"/>
</dbReference>
<feature type="domain" description="Effector-associated" evidence="4">
    <location>
        <begin position="20"/>
        <end position="99"/>
    </location>
</feature>
<dbReference type="InterPro" id="IPR056681">
    <property type="entry name" value="DUF7779"/>
</dbReference>
<feature type="compositionally biased region" description="Low complexity" evidence="1">
    <location>
        <begin position="232"/>
        <end position="249"/>
    </location>
</feature>
<dbReference type="NCBIfam" id="NF040586">
    <property type="entry name" value="FxSxx_TPR"/>
    <property type="match status" value="1"/>
</dbReference>
<dbReference type="EMBL" id="JACHNB010000001">
    <property type="protein sequence ID" value="MBB4741983.1"/>
    <property type="molecule type" value="Genomic_DNA"/>
</dbReference>
<feature type="domain" description="NB-ARC" evidence="2">
    <location>
        <begin position="281"/>
        <end position="440"/>
    </location>
</feature>
<dbReference type="InterPro" id="IPR053137">
    <property type="entry name" value="NLR-like"/>
</dbReference>
<evidence type="ECO:0000259" key="2">
    <source>
        <dbReference type="Pfam" id="PF00931"/>
    </source>
</evidence>
<dbReference type="Proteomes" id="UP000546162">
    <property type="component" value="Unassembled WGS sequence"/>
</dbReference>
<dbReference type="Pfam" id="PF13424">
    <property type="entry name" value="TPR_12"/>
    <property type="match status" value="3"/>
</dbReference>
<dbReference type="Pfam" id="PF19916">
    <property type="entry name" value="VMAP-M0"/>
    <property type="match status" value="1"/>
</dbReference>
<proteinExistence type="predicted"/>
<dbReference type="SUPFAM" id="SSF48452">
    <property type="entry name" value="TPR-like"/>
    <property type="match status" value="3"/>
</dbReference>
<dbReference type="PANTHER" id="PTHR46082">
    <property type="entry name" value="ATP/GTP-BINDING PROTEIN-RELATED"/>
    <property type="match status" value="1"/>
</dbReference>
<keyword evidence="7" id="KW-1185">Reference proteome</keyword>
<dbReference type="Pfam" id="PF00931">
    <property type="entry name" value="NB-ARC"/>
    <property type="match status" value="1"/>
</dbReference>
<dbReference type="Pfam" id="PF19956">
    <property type="entry name" value="EAD2"/>
    <property type="match status" value="1"/>
</dbReference>
<dbReference type="InterPro" id="IPR045555">
    <property type="entry name" value="VMAP-M0"/>
</dbReference>
<dbReference type="Gene3D" id="1.25.40.10">
    <property type="entry name" value="Tetratricopeptide repeat domain"/>
    <property type="match status" value="2"/>
</dbReference>
<protein>
    <submittedName>
        <fullName evidence="6">Tetratricopeptide (TPR) repeat protein</fullName>
    </submittedName>
</protein>
<dbReference type="InterPro" id="IPR045431">
    <property type="entry name" value="EAD2"/>
</dbReference>
<dbReference type="Pfam" id="PF25000">
    <property type="entry name" value="DUF7779"/>
    <property type="match status" value="1"/>
</dbReference>
<evidence type="ECO:0000256" key="1">
    <source>
        <dbReference type="SAM" id="MobiDB-lite"/>
    </source>
</evidence>
<dbReference type="Gene3D" id="3.40.50.300">
    <property type="entry name" value="P-loop containing nucleotide triphosphate hydrolases"/>
    <property type="match status" value="1"/>
</dbReference>
<evidence type="ECO:0000313" key="7">
    <source>
        <dbReference type="Proteomes" id="UP000546162"/>
    </source>
</evidence>